<evidence type="ECO:0000313" key="2">
    <source>
        <dbReference type="EMBL" id="WAT01903.1"/>
    </source>
</evidence>
<dbReference type="EMBL" id="CP114058">
    <property type="protein sequence ID" value="WAT01903.1"/>
    <property type="molecule type" value="Genomic_DNA"/>
</dbReference>
<name>A0ABY7HR89_9GAMM</name>
<proteinExistence type="predicted"/>
<reference evidence="2" key="1">
    <citation type="submission" date="2022-12" db="EMBL/GenBank/DDBJ databases">
        <title>Complete genome sequence of an Australian strain of Rouxiella badensis DAR84756 and resolution of the R. badensis DSM100043 and R. chamberiensis DSM28324 genomes.</title>
        <authorList>
            <person name="Paul S."/>
            <person name="Anderson P.J."/>
            <person name="Maynard G."/>
            <person name="Dyall-Smith M."/>
            <person name="Kudinha T."/>
        </authorList>
    </citation>
    <scope>NUCLEOTIDE SEQUENCE</scope>
    <source>
        <strain evidence="2">DSM 28324</strain>
    </source>
</reference>
<dbReference type="Pfam" id="PF03992">
    <property type="entry name" value="ABM"/>
    <property type="match status" value="1"/>
</dbReference>
<feature type="domain" description="ABM" evidence="1">
    <location>
        <begin position="14"/>
        <end position="68"/>
    </location>
</feature>
<keyword evidence="2" id="KW-0560">Oxidoreductase</keyword>
<keyword evidence="2" id="KW-0503">Monooxygenase</keyword>
<accession>A0ABY7HR89</accession>
<evidence type="ECO:0000259" key="1">
    <source>
        <dbReference type="Pfam" id="PF03992"/>
    </source>
</evidence>
<sequence length="94" mass="10673">MIKLSGILRCKTQEESDLVQRLLAEHTRLTHQESGCIAFEVTLTADPLVWQVEELFSSKQTFAAHQTRTQNAVWGIETRAITREYEISEVDPAA</sequence>
<dbReference type="InterPro" id="IPR007138">
    <property type="entry name" value="ABM_dom"/>
</dbReference>
<keyword evidence="3" id="KW-1185">Reference proteome</keyword>
<gene>
    <name evidence="2" type="ORF">O1V66_04170</name>
</gene>
<dbReference type="InterPro" id="IPR011008">
    <property type="entry name" value="Dimeric_a/b-barrel"/>
</dbReference>
<dbReference type="Proteomes" id="UP001164712">
    <property type="component" value="Chromosome"/>
</dbReference>
<dbReference type="RefSeq" id="WP_045047045.1">
    <property type="nucleotide sequence ID" value="NZ_CP114058.1"/>
</dbReference>
<dbReference type="SUPFAM" id="SSF54909">
    <property type="entry name" value="Dimeric alpha+beta barrel"/>
    <property type="match status" value="1"/>
</dbReference>
<dbReference type="Gene3D" id="3.30.70.100">
    <property type="match status" value="1"/>
</dbReference>
<protein>
    <submittedName>
        <fullName evidence="2">Antibiotic biosynthesis monooxygenase</fullName>
    </submittedName>
</protein>
<organism evidence="2 3">
    <name type="scientific">Rouxiella chamberiensis</name>
    <dbReference type="NCBI Taxonomy" id="1513468"/>
    <lineage>
        <taxon>Bacteria</taxon>
        <taxon>Pseudomonadati</taxon>
        <taxon>Pseudomonadota</taxon>
        <taxon>Gammaproteobacteria</taxon>
        <taxon>Enterobacterales</taxon>
        <taxon>Yersiniaceae</taxon>
        <taxon>Rouxiella</taxon>
    </lineage>
</organism>
<dbReference type="GO" id="GO:0004497">
    <property type="term" value="F:monooxygenase activity"/>
    <property type="evidence" value="ECO:0007669"/>
    <property type="project" value="UniProtKB-KW"/>
</dbReference>
<evidence type="ECO:0000313" key="3">
    <source>
        <dbReference type="Proteomes" id="UP001164712"/>
    </source>
</evidence>